<dbReference type="Proteomes" id="UP000185161">
    <property type="component" value="Chromosome"/>
</dbReference>
<evidence type="ECO:0000313" key="4">
    <source>
        <dbReference type="EMBL" id="RSV01758.1"/>
    </source>
</evidence>
<feature type="domain" description="Activator of Hsp90 ATPase homologue 1/2-like C-terminal" evidence="2">
    <location>
        <begin position="22"/>
        <end position="155"/>
    </location>
</feature>
<keyword evidence="6" id="KW-1185">Reference proteome</keyword>
<dbReference type="SUPFAM" id="SSF55961">
    <property type="entry name" value="Bet v1-like"/>
    <property type="match status" value="1"/>
</dbReference>
<dbReference type="GeneID" id="44132968"/>
<dbReference type="EMBL" id="QQWO01000011">
    <property type="protein sequence ID" value="RSV01758.1"/>
    <property type="molecule type" value="Genomic_DNA"/>
</dbReference>
<dbReference type="EMBL" id="QQYZ01000003">
    <property type="protein sequence ID" value="RSY88643.1"/>
    <property type="molecule type" value="Genomic_DNA"/>
</dbReference>
<evidence type="ECO:0000256" key="1">
    <source>
        <dbReference type="ARBA" id="ARBA00006817"/>
    </source>
</evidence>
<dbReference type="KEGG" id="skr:BRX40_10390"/>
<reference evidence="7 8" key="3">
    <citation type="submission" date="2018-07" db="EMBL/GenBank/DDBJ databases">
        <title>Genomic and Epidemiologic Investigation of an Indolent Hospital Outbreak.</title>
        <authorList>
            <person name="Johnson R.C."/>
            <person name="Deming C."/>
            <person name="Conlan S."/>
            <person name="Zellmer C.J."/>
            <person name="Michelin A.V."/>
            <person name="Lee-Lin S."/>
            <person name="Thomas P.J."/>
            <person name="Park M."/>
            <person name="Weingarten R.A."/>
            <person name="Less J."/>
            <person name="Dekker J.P."/>
            <person name="Frank K.M."/>
            <person name="Musser K.A."/>
            <person name="Mcquiston J.R."/>
            <person name="Henderson D.K."/>
            <person name="Lau A.F."/>
            <person name="Palmore T.N."/>
            <person name="Segre J.A."/>
        </authorList>
    </citation>
    <scope>NUCLEOTIDE SEQUENCE [LARGE SCALE GENOMIC DNA]</scope>
    <source>
        <strain evidence="5 8">SK-CDC1_0717</strain>
        <strain evidence="4 7">SK-NIH.Env10_0317</strain>
    </source>
</reference>
<name>A0A1L6JA62_9SPHN</name>
<dbReference type="RefSeq" id="WP_066577771.1">
    <property type="nucleotide sequence ID" value="NZ_CP018820.1"/>
</dbReference>
<evidence type="ECO:0000313" key="8">
    <source>
        <dbReference type="Proteomes" id="UP000287746"/>
    </source>
</evidence>
<protein>
    <submittedName>
        <fullName evidence="4">Polyketide cyclase</fullName>
    </submittedName>
</protein>
<dbReference type="CDD" id="cd08900">
    <property type="entry name" value="SRPBCC_CalC_Aha1-like_7"/>
    <property type="match status" value="1"/>
</dbReference>
<evidence type="ECO:0000313" key="3">
    <source>
        <dbReference type="EMBL" id="APR52779.1"/>
    </source>
</evidence>
<reference evidence="6" key="2">
    <citation type="submission" date="2016-12" db="EMBL/GenBank/DDBJ databases">
        <title>Whole genome sequencing of Sphingomonas sp. ABOJV.</title>
        <authorList>
            <person name="Conlan S."/>
            <person name="Thomas P.J."/>
            <person name="Mullikin J."/>
            <person name="Palmore T.N."/>
            <person name="Frank K.M."/>
            <person name="Segre J.A."/>
        </authorList>
    </citation>
    <scope>NUCLEOTIDE SEQUENCE [LARGE SCALE GENOMIC DNA]</scope>
    <source>
        <strain evidence="6">ABOJV</strain>
    </source>
</reference>
<dbReference type="EMBL" id="CP018820">
    <property type="protein sequence ID" value="APR52779.1"/>
    <property type="molecule type" value="Genomic_DNA"/>
</dbReference>
<dbReference type="Proteomes" id="UP000286681">
    <property type="component" value="Unassembled WGS sequence"/>
</dbReference>
<dbReference type="OrthoDB" id="9803476at2"/>
<comment type="similarity">
    <text evidence="1">Belongs to the AHA1 family.</text>
</comment>
<dbReference type="STRING" id="93064.BRX40_10390"/>
<evidence type="ECO:0000313" key="6">
    <source>
        <dbReference type="Proteomes" id="UP000185161"/>
    </source>
</evidence>
<dbReference type="AlphaFoldDB" id="A0A1L6JA62"/>
<dbReference type="InterPro" id="IPR013538">
    <property type="entry name" value="ASHA1/2-like_C"/>
</dbReference>
<reference evidence="3" key="1">
    <citation type="submission" date="2016-12" db="EMBL/GenBank/DDBJ databases">
        <title>Whole genome sequencing of Sphingomonas koreensis.</title>
        <authorList>
            <person name="Conlan S."/>
            <person name="Thomas P.J."/>
            <person name="Mullikin J."/>
            <person name="Palmore T.N."/>
            <person name="Frank K.M."/>
            <person name="Segre J.A."/>
        </authorList>
    </citation>
    <scope>NUCLEOTIDE SEQUENCE</scope>
    <source>
        <strain evidence="3">ABOJV</strain>
    </source>
</reference>
<evidence type="ECO:0000313" key="7">
    <source>
        <dbReference type="Proteomes" id="UP000286681"/>
    </source>
</evidence>
<accession>A0A1L6JA62</accession>
<gene>
    <name evidence="3" type="ORF">BRX40_10390</name>
    <name evidence="4" type="ORF">CA257_13695</name>
    <name evidence="5" type="ORF">DAH66_04075</name>
</gene>
<evidence type="ECO:0000313" key="5">
    <source>
        <dbReference type="EMBL" id="RSY88643.1"/>
    </source>
</evidence>
<dbReference type="Proteomes" id="UP000287746">
    <property type="component" value="Unassembled WGS sequence"/>
</dbReference>
<proteinExistence type="inferred from homology"/>
<dbReference type="Pfam" id="PF08327">
    <property type="entry name" value="AHSA1"/>
    <property type="match status" value="1"/>
</dbReference>
<dbReference type="InterPro" id="IPR023393">
    <property type="entry name" value="START-like_dom_sf"/>
</dbReference>
<evidence type="ECO:0000259" key="2">
    <source>
        <dbReference type="Pfam" id="PF08327"/>
    </source>
</evidence>
<dbReference type="Gene3D" id="3.30.530.20">
    <property type="match status" value="1"/>
</dbReference>
<organism evidence="3 6">
    <name type="scientific">Sphingomonas koreensis</name>
    <dbReference type="NCBI Taxonomy" id="93064"/>
    <lineage>
        <taxon>Bacteria</taxon>
        <taxon>Pseudomonadati</taxon>
        <taxon>Pseudomonadota</taxon>
        <taxon>Alphaproteobacteria</taxon>
        <taxon>Sphingomonadales</taxon>
        <taxon>Sphingomonadaceae</taxon>
        <taxon>Sphingomonas</taxon>
    </lineage>
</organism>
<sequence>MTDTTATKPAVHSTFRIERFYNASPDRVFGAFSNPDSKRRWLIEGEGWEIFEYTPSFEIGGHERSRFAYQGGPEILNETIYQDIVPGERLVYCYRMAMAGAPMSASLTTIELVEKDGGTLLIQTEQGTYLDGHDDGTMREQGCRELLEALAKEVEG</sequence>